<feature type="compositionally biased region" description="Low complexity" evidence="1">
    <location>
        <begin position="16"/>
        <end position="32"/>
    </location>
</feature>
<gene>
    <name evidence="2" type="ORF">DFJ67_6752</name>
</gene>
<reference evidence="2 3" key="1">
    <citation type="submission" date="2018-08" db="EMBL/GenBank/DDBJ databases">
        <title>Sequencing the genomes of 1000 actinobacteria strains.</title>
        <authorList>
            <person name="Klenk H.-P."/>
        </authorList>
    </citation>
    <scope>NUCLEOTIDE SEQUENCE [LARGE SCALE GENOMIC DNA]</scope>
    <source>
        <strain evidence="2 3">DSM 44099</strain>
    </source>
</reference>
<proteinExistence type="predicted"/>
<feature type="compositionally biased region" description="Basic residues" evidence="1">
    <location>
        <begin position="90"/>
        <end position="101"/>
    </location>
</feature>
<dbReference type="EMBL" id="QUMQ01000001">
    <property type="protein sequence ID" value="REG00696.1"/>
    <property type="molecule type" value="Genomic_DNA"/>
</dbReference>
<sequence>MKSAENHRAEFRRAARLGAPALPGGPQEAAPGWLRTTGSRPGGGHQPRRPYRQAAGRELGRQPRWPHRQAQGQAGVSRGWMRRSEPAGRRGGRIGRPKARRALAAGGCAGPSRPAVEAAASAGPRPGGRQPRVDGQVRAGRPPRRPHRQVQGQPGGQPRGMGRSSWQAARAGRPLELAGRRGGGPSEVAIGRSKAGRAVSRVGWASPSQPGNRGGPHQQVQGRPAVNVWTSADPRLSAPSERTMRGHHAHPTPEDPRATPHQGPAGTGPILDATRQTATDVNYRTGWAQFVSLRSPGW</sequence>
<accession>A0A3D9ZU39</accession>
<evidence type="ECO:0000256" key="1">
    <source>
        <dbReference type="SAM" id="MobiDB-lite"/>
    </source>
</evidence>
<feature type="compositionally biased region" description="Basic and acidic residues" evidence="1">
    <location>
        <begin position="1"/>
        <end position="13"/>
    </location>
</feature>
<keyword evidence="3" id="KW-1185">Reference proteome</keyword>
<organism evidence="2 3">
    <name type="scientific">Asanoa ferruginea</name>
    <dbReference type="NCBI Taxonomy" id="53367"/>
    <lineage>
        <taxon>Bacteria</taxon>
        <taxon>Bacillati</taxon>
        <taxon>Actinomycetota</taxon>
        <taxon>Actinomycetes</taxon>
        <taxon>Micromonosporales</taxon>
        <taxon>Micromonosporaceae</taxon>
        <taxon>Asanoa</taxon>
    </lineage>
</organism>
<dbReference type="AlphaFoldDB" id="A0A3D9ZU39"/>
<comment type="caution">
    <text evidence="2">The sequence shown here is derived from an EMBL/GenBank/DDBJ whole genome shotgun (WGS) entry which is preliminary data.</text>
</comment>
<name>A0A3D9ZU39_9ACTN</name>
<feature type="region of interest" description="Disordered" evidence="1">
    <location>
        <begin position="236"/>
        <end position="272"/>
    </location>
</feature>
<evidence type="ECO:0000313" key="2">
    <source>
        <dbReference type="EMBL" id="REG00696.1"/>
    </source>
</evidence>
<evidence type="ECO:0000313" key="3">
    <source>
        <dbReference type="Proteomes" id="UP000256913"/>
    </source>
</evidence>
<feature type="compositionally biased region" description="Low complexity" evidence="1">
    <location>
        <begin position="118"/>
        <end position="130"/>
    </location>
</feature>
<dbReference type="Proteomes" id="UP000256913">
    <property type="component" value="Unassembled WGS sequence"/>
</dbReference>
<protein>
    <submittedName>
        <fullName evidence="2">Uncharacterized protein</fullName>
    </submittedName>
</protein>
<feature type="region of interest" description="Disordered" evidence="1">
    <location>
        <begin position="1"/>
        <end position="222"/>
    </location>
</feature>